<feature type="transmembrane region" description="Helical" evidence="1">
    <location>
        <begin position="47"/>
        <end position="65"/>
    </location>
</feature>
<reference evidence="3" key="1">
    <citation type="submission" date="2011-10" db="EMBL/GenBank/DDBJ databases">
        <authorList>
            <person name="Genoscope - CEA"/>
        </authorList>
    </citation>
    <scope>NUCLEOTIDE SEQUENCE</scope>
</reference>
<accession>G8YPG5</accession>
<gene>
    <name evidence="3" type="primary">Piso0_001176</name>
    <name evidence="2" type="ORF">GNLVRS01_PISO0C12564g</name>
    <name evidence="3" type="ORF">GNLVRS01_PISO0D12631g</name>
</gene>
<evidence type="ECO:0000256" key="1">
    <source>
        <dbReference type="SAM" id="Phobius"/>
    </source>
</evidence>
<feature type="transmembrane region" description="Helical" evidence="1">
    <location>
        <begin position="72"/>
        <end position="92"/>
    </location>
</feature>
<proteinExistence type="predicted"/>
<dbReference type="HOGENOM" id="CLU_1372655_0_0_1"/>
<keyword evidence="4" id="KW-1185">Reference proteome</keyword>
<feature type="transmembrane region" description="Helical" evidence="1">
    <location>
        <begin position="104"/>
        <end position="120"/>
    </location>
</feature>
<name>G8YPG5_PICSO</name>
<evidence type="ECO:0000313" key="2">
    <source>
        <dbReference type="EMBL" id="CCE78550.1"/>
    </source>
</evidence>
<keyword evidence="1" id="KW-1133">Transmembrane helix</keyword>
<evidence type="ECO:0000313" key="3">
    <source>
        <dbReference type="EMBL" id="CCE79136.1"/>
    </source>
</evidence>
<keyword evidence="1" id="KW-0472">Membrane</keyword>
<dbReference type="Proteomes" id="UP000005222">
    <property type="component" value="Chromosome C"/>
</dbReference>
<dbReference type="AlphaFoldDB" id="G8YPG5"/>
<keyword evidence="1" id="KW-0812">Transmembrane</keyword>
<dbReference type="EMBL" id="FO082057">
    <property type="protein sequence ID" value="CCE78550.1"/>
    <property type="molecule type" value="Genomic_DNA"/>
</dbReference>
<dbReference type="eggNOG" id="ENOG502S81D">
    <property type="taxonomic scope" value="Eukaryota"/>
</dbReference>
<dbReference type="Proteomes" id="UP000005222">
    <property type="component" value="Chromosome D"/>
</dbReference>
<evidence type="ECO:0000313" key="4">
    <source>
        <dbReference type="Proteomes" id="UP000005222"/>
    </source>
</evidence>
<dbReference type="InParanoid" id="G8YPG5"/>
<reference evidence="4" key="2">
    <citation type="journal article" date="2012" name="G3 (Bethesda)">
        <title>Pichia sorbitophila, an interspecies yeast hybrid reveals early steps of genome resolution following polyploidization.</title>
        <authorList>
            <person name="Leh Louis V."/>
            <person name="Despons L."/>
            <person name="Friedrich A."/>
            <person name="Martin T."/>
            <person name="Durrens P."/>
            <person name="Casaregola S."/>
            <person name="Neuveglise C."/>
            <person name="Fairhead C."/>
            <person name="Marck C."/>
            <person name="Cruz J.A."/>
            <person name="Straub M.L."/>
            <person name="Kugler V."/>
            <person name="Sacerdot C."/>
            <person name="Uzunov Z."/>
            <person name="Thierry A."/>
            <person name="Weiss S."/>
            <person name="Bleykasten C."/>
            <person name="De Montigny J."/>
            <person name="Jacques N."/>
            <person name="Jung P."/>
            <person name="Lemaire M."/>
            <person name="Mallet S."/>
            <person name="Morel G."/>
            <person name="Richard G.F."/>
            <person name="Sarkar A."/>
            <person name="Savel G."/>
            <person name="Schacherer J."/>
            <person name="Seret M.L."/>
            <person name="Talla E."/>
            <person name="Samson G."/>
            <person name="Jubin C."/>
            <person name="Poulain J."/>
            <person name="Vacherie B."/>
            <person name="Barbe V."/>
            <person name="Pelletier E."/>
            <person name="Sherman D.J."/>
            <person name="Westhof E."/>
            <person name="Weissenbach J."/>
            <person name="Baret P.V."/>
            <person name="Wincker P."/>
            <person name="Gaillardin C."/>
            <person name="Dujon B."/>
            <person name="Souciet J.L."/>
        </authorList>
    </citation>
    <scope>NUCLEOTIDE SEQUENCE [LARGE SCALE GENOMIC DNA]</scope>
    <source>
        <strain evidence="4">ATCC MYA-4447 / BCRC 22081 / CBS 7064 / NBRC 10061 / NRRL Y-12695</strain>
    </source>
</reference>
<sequence>MAEAVTEETRTYPDSTFKFPRAFGNLSNASAYPPWKPVDTLGETSRVFRFSFYTTVGAYAWLYFWKRTTFKLGLPLTVVGFATVTTATKGILTNLREKNDGWNMFWAVGMGNLAALTAGFKNMPVKHKVLTGISGAALTAFVDHWYWAQSTSYAGKDTRHKYANVDEDLPKQQFWDVWRRRPLSQTVEEMGAGRGIFKP</sequence>
<organism evidence="3 4">
    <name type="scientific">Pichia sorbitophila (strain ATCC MYA-4447 / BCRC 22081 / CBS 7064 / NBRC 10061 / NRRL Y-12695)</name>
    <name type="common">Hybrid yeast</name>
    <dbReference type="NCBI Taxonomy" id="559304"/>
    <lineage>
        <taxon>Eukaryota</taxon>
        <taxon>Fungi</taxon>
        <taxon>Dikarya</taxon>
        <taxon>Ascomycota</taxon>
        <taxon>Saccharomycotina</taxon>
        <taxon>Pichiomycetes</taxon>
        <taxon>Debaryomycetaceae</taxon>
        <taxon>Millerozyma</taxon>
    </lineage>
</organism>
<dbReference type="EMBL" id="FO082056">
    <property type="protein sequence ID" value="CCE79136.1"/>
    <property type="molecule type" value="Genomic_DNA"/>
</dbReference>
<dbReference type="OrthoDB" id="1913277at2759"/>
<protein>
    <submittedName>
        <fullName evidence="3">Piso0_001176 protein</fullName>
    </submittedName>
</protein>
<dbReference type="STRING" id="559304.G8YPG5"/>
<dbReference type="OMA" id="YAWLYLW"/>